<dbReference type="Proteomes" id="UP000018291">
    <property type="component" value="Unassembled WGS sequence"/>
</dbReference>
<comment type="caution">
    <text evidence="1">The sequence shown here is derived from an EMBL/GenBank/DDBJ whole genome shotgun (WGS) entry which is preliminary data.</text>
</comment>
<keyword evidence="2" id="KW-1185">Reference proteome</keyword>
<dbReference type="AlphaFoldDB" id="R4Z1S1"/>
<organism evidence="1 2">
    <name type="scientific">Candidatus Neomicrothrix parvicella RN1</name>
    <dbReference type="NCBI Taxonomy" id="1229780"/>
    <lineage>
        <taxon>Bacteria</taxon>
        <taxon>Bacillati</taxon>
        <taxon>Actinomycetota</taxon>
        <taxon>Acidimicrobiia</taxon>
        <taxon>Acidimicrobiales</taxon>
        <taxon>Microthrixaceae</taxon>
        <taxon>Candidatus Neomicrothrix</taxon>
    </lineage>
</organism>
<dbReference type="EMBL" id="CANL01000012">
    <property type="protein sequence ID" value="CCM63216.1"/>
    <property type="molecule type" value="Genomic_DNA"/>
</dbReference>
<accession>R4Z1S1</accession>
<gene>
    <name evidence="1" type="ORF">BN381_20040</name>
</gene>
<reference evidence="1 2" key="1">
    <citation type="journal article" date="2013" name="ISME J.">
        <title>Metabolic model for the filamentous 'Candidatus Microthrix parvicella' based on genomic and metagenomic analyses.</title>
        <authorList>
            <person name="Jon McIlroy S."/>
            <person name="Kristiansen R."/>
            <person name="Albertsen M."/>
            <person name="Michael Karst S."/>
            <person name="Rossetti S."/>
            <person name="Lund Nielsen J."/>
            <person name="Tandoi V."/>
            <person name="James Seviour R."/>
            <person name="Nielsen P.H."/>
        </authorList>
    </citation>
    <scope>NUCLEOTIDE SEQUENCE [LARGE SCALE GENOMIC DNA]</scope>
    <source>
        <strain evidence="1 2">RN1</strain>
    </source>
</reference>
<evidence type="ECO:0000313" key="1">
    <source>
        <dbReference type="EMBL" id="CCM63216.1"/>
    </source>
</evidence>
<proteinExistence type="predicted"/>
<evidence type="ECO:0000313" key="2">
    <source>
        <dbReference type="Proteomes" id="UP000018291"/>
    </source>
</evidence>
<name>R4Z1S1_9ACTN</name>
<dbReference type="HOGENOM" id="CLU_2841621_0_0_11"/>
<protein>
    <submittedName>
        <fullName evidence="1">Uncharacterized protein</fullName>
    </submittedName>
</protein>
<sequence length="65" mass="7233">MLRATVPWSLPARGHRHPQGLLHAGFEPSAKTDFQDRQLALSIRTYRRHVSAVASPLAAHYFGPS</sequence>